<evidence type="ECO:0000313" key="2">
    <source>
        <dbReference type="EMBL" id="XCH46422.1"/>
    </source>
</evidence>
<dbReference type="Gene3D" id="3.30.70.1900">
    <property type="match status" value="1"/>
</dbReference>
<evidence type="ECO:0000259" key="1">
    <source>
        <dbReference type="Pfam" id="PF10040"/>
    </source>
</evidence>
<dbReference type="Pfam" id="PF10040">
    <property type="entry name" value="CRISPR_Cas6"/>
    <property type="match status" value="1"/>
</dbReference>
<organism evidence="2">
    <name type="scientific">Thermodesulfovibrio autotrophicus</name>
    <dbReference type="NCBI Taxonomy" id="3118333"/>
    <lineage>
        <taxon>Bacteria</taxon>
        <taxon>Pseudomonadati</taxon>
        <taxon>Nitrospirota</taxon>
        <taxon>Thermodesulfovibrionia</taxon>
        <taxon>Thermodesulfovibrionales</taxon>
        <taxon>Thermodesulfovibrionaceae</taxon>
        <taxon>Thermodesulfovibrio</taxon>
    </lineage>
</organism>
<accession>A0AAU8GYT1</accession>
<dbReference type="KEGG" id="taut:V4D30_08750"/>
<dbReference type="InterPro" id="IPR019267">
    <property type="entry name" value="CRISPR-assoc_Cas6_C"/>
</dbReference>
<protein>
    <submittedName>
        <fullName evidence="2">CRISPR system precrRNA processing endoribonuclease RAMP protein Cas6</fullName>
    </submittedName>
</protein>
<proteinExistence type="predicted"/>
<dbReference type="RefSeq" id="WP_353683955.1">
    <property type="nucleotide sequence ID" value="NZ_CP144373.1"/>
</dbReference>
<name>A0AAU8GYT1_9BACT</name>
<dbReference type="AlphaFoldDB" id="A0AAU8GYT1"/>
<feature type="domain" description="CRISPR-associated protein Cas6 C-terminal" evidence="1">
    <location>
        <begin position="170"/>
        <end position="292"/>
    </location>
</feature>
<dbReference type="EMBL" id="CP144373">
    <property type="protein sequence ID" value="XCH46422.1"/>
    <property type="molecule type" value="Genomic_DNA"/>
</dbReference>
<reference evidence="2" key="1">
    <citation type="submission" date="2024-01" db="EMBL/GenBank/DDBJ databases">
        <title>The first autotrophic representatives of the genus Thermodesulfovibrio.</title>
        <authorList>
            <person name="Maltseva A.I."/>
            <person name="Elcheninov A.G."/>
            <person name="Kublanov I.V."/>
            <person name="Lebedinsky A.V."/>
            <person name="Frolov E.N."/>
        </authorList>
    </citation>
    <scope>NUCLEOTIDE SEQUENCE</scope>
    <source>
        <strain evidence="2">3907-1M</strain>
    </source>
</reference>
<gene>
    <name evidence="2" type="primary">cas6</name>
    <name evidence="2" type="ORF">V4D30_08750</name>
</gene>
<sequence>MQINYKILEFTIKAETELKLPDFKGSAFRGGFGNVFRQITCVLKRYNCVECPLKGKCIYAYVFETVSDGASEFLNMHKYEKVPHPFIFEPPLSRKNTFQPEEELNFKVILIGDAIDYAPYFAFTFKELGYVGIGKGRGKFSISKILSTNVRNLILQPKEVSEKNYTKLCLHILTPIRIKYERKLIDKLDFHILIRSLLRRLTLLCYFHCGKQPPQIDVKSLIEKAEKVRILNENIRWYDWERYSSRQNTRMKLGGVIGEITYEGSLAPFIPFLKAGEILHIGKGTSFGLGKYEIVDI</sequence>